<reference evidence="3 4" key="1">
    <citation type="submission" date="2024-01" db="EMBL/GenBank/DDBJ databases">
        <title>Mesobacterium rodlantinim sp. nov., isolated from shallow sea hydrothermal systems off Kueishantao Island.</title>
        <authorList>
            <person name="Su Z."/>
            <person name="Tang K."/>
        </authorList>
    </citation>
    <scope>NUCLEOTIDE SEQUENCE [LARGE SCALE GENOMIC DNA]</scope>
    <source>
        <strain evidence="3 4">TK19101</strain>
    </source>
</reference>
<dbReference type="SUPFAM" id="SSF103481">
    <property type="entry name" value="Multidrug resistance efflux transporter EmrE"/>
    <property type="match status" value="2"/>
</dbReference>
<evidence type="ECO:0000313" key="4">
    <source>
        <dbReference type="Proteomes" id="UP001348149"/>
    </source>
</evidence>
<dbReference type="RefSeq" id="WP_326296755.1">
    <property type="nucleotide sequence ID" value="NZ_JAYLLH010000007.1"/>
</dbReference>
<keyword evidence="1" id="KW-1133">Transmembrane helix</keyword>
<keyword evidence="4" id="KW-1185">Reference proteome</keyword>
<feature type="transmembrane region" description="Helical" evidence="1">
    <location>
        <begin position="137"/>
        <end position="160"/>
    </location>
</feature>
<evidence type="ECO:0000256" key="1">
    <source>
        <dbReference type="SAM" id="Phobius"/>
    </source>
</evidence>
<accession>A0ABU6HF69</accession>
<dbReference type="EMBL" id="JAYLLH010000007">
    <property type="protein sequence ID" value="MEC3861082.1"/>
    <property type="molecule type" value="Genomic_DNA"/>
</dbReference>
<dbReference type="InterPro" id="IPR000620">
    <property type="entry name" value="EamA_dom"/>
</dbReference>
<feature type="transmembrane region" description="Helical" evidence="1">
    <location>
        <begin position="255"/>
        <end position="273"/>
    </location>
</feature>
<feature type="transmembrane region" description="Helical" evidence="1">
    <location>
        <begin position="54"/>
        <end position="73"/>
    </location>
</feature>
<comment type="caution">
    <text evidence="3">The sequence shown here is derived from an EMBL/GenBank/DDBJ whole genome shotgun (WGS) entry which is preliminary data.</text>
</comment>
<keyword evidence="1" id="KW-0472">Membrane</keyword>
<name>A0ABU6HF69_9RHOB</name>
<evidence type="ECO:0000259" key="2">
    <source>
        <dbReference type="Pfam" id="PF00892"/>
    </source>
</evidence>
<feature type="transmembrane region" description="Helical" evidence="1">
    <location>
        <begin position="167"/>
        <end position="186"/>
    </location>
</feature>
<keyword evidence="1" id="KW-0812">Transmembrane</keyword>
<feature type="transmembrane region" description="Helical" evidence="1">
    <location>
        <begin position="224"/>
        <end position="243"/>
    </location>
</feature>
<feature type="transmembrane region" description="Helical" evidence="1">
    <location>
        <begin position="198"/>
        <end position="217"/>
    </location>
</feature>
<dbReference type="Pfam" id="PF00892">
    <property type="entry name" value="EamA"/>
    <property type="match status" value="1"/>
</dbReference>
<evidence type="ECO:0000313" key="3">
    <source>
        <dbReference type="EMBL" id="MEC3861082.1"/>
    </source>
</evidence>
<sequence length="278" mass="28903">MLLAAAGALVLTPDALLLRLSGMSGLQMVGWRGLCMGSLFVLAWLVTRKPGDMARLFTGAGLTIVLCQFFNAVSFASGIAAAPVSAVLMAVATGPVWSALLARAFFGERTSAATWITIAAVLTGIAIAVLQPDALTATGSLIGVSFGLGVAVALALNFVILRHNPDLPLLLAIGIGALLAGGFGWAMTGPERMFDGQLWAILITGLVILPTSFFAMSQASRMTAAANVSLLLLLETVLGPVWVWLGVGEVPGPRLVFGGAIVVTALALYLLYLRRRTR</sequence>
<feature type="transmembrane region" description="Helical" evidence="1">
    <location>
        <begin position="112"/>
        <end position="131"/>
    </location>
</feature>
<protein>
    <submittedName>
        <fullName evidence="3">DMT family transporter</fullName>
    </submittedName>
</protein>
<organism evidence="3 4">
    <name type="scientific">Mesobacterium hydrothermale</name>
    <dbReference type="NCBI Taxonomy" id="3111907"/>
    <lineage>
        <taxon>Bacteria</taxon>
        <taxon>Pseudomonadati</taxon>
        <taxon>Pseudomonadota</taxon>
        <taxon>Alphaproteobacteria</taxon>
        <taxon>Rhodobacterales</taxon>
        <taxon>Roseobacteraceae</taxon>
        <taxon>Mesobacterium</taxon>
    </lineage>
</organism>
<feature type="domain" description="EamA" evidence="2">
    <location>
        <begin position="20"/>
        <end position="129"/>
    </location>
</feature>
<dbReference type="Proteomes" id="UP001348149">
    <property type="component" value="Unassembled WGS sequence"/>
</dbReference>
<gene>
    <name evidence="3" type="ORF">VK792_07270</name>
</gene>
<dbReference type="InterPro" id="IPR037185">
    <property type="entry name" value="EmrE-like"/>
</dbReference>
<feature type="transmembrane region" description="Helical" evidence="1">
    <location>
        <begin position="29"/>
        <end position="47"/>
    </location>
</feature>
<proteinExistence type="predicted"/>
<feature type="transmembrane region" description="Helical" evidence="1">
    <location>
        <begin position="79"/>
        <end position="100"/>
    </location>
</feature>